<evidence type="ECO:0000313" key="2">
    <source>
        <dbReference type="EMBL" id="GAQ93119.1"/>
    </source>
</evidence>
<organism evidence="2 3">
    <name type="scientific">Klebsormidium nitens</name>
    <name type="common">Green alga</name>
    <name type="synonym">Ulothrix nitens</name>
    <dbReference type="NCBI Taxonomy" id="105231"/>
    <lineage>
        <taxon>Eukaryota</taxon>
        <taxon>Viridiplantae</taxon>
        <taxon>Streptophyta</taxon>
        <taxon>Klebsormidiophyceae</taxon>
        <taxon>Klebsormidiales</taxon>
        <taxon>Klebsormidiaceae</taxon>
        <taxon>Klebsormidium</taxon>
    </lineage>
</organism>
<keyword evidence="3" id="KW-1185">Reference proteome</keyword>
<reference evidence="2 3" key="1">
    <citation type="journal article" date="2014" name="Nat. Commun.">
        <title>Klebsormidium flaccidum genome reveals primary factors for plant terrestrial adaptation.</title>
        <authorList>
            <person name="Hori K."/>
            <person name="Maruyama F."/>
            <person name="Fujisawa T."/>
            <person name="Togashi T."/>
            <person name="Yamamoto N."/>
            <person name="Seo M."/>
            <person name="Sato S."/>
            <person name="Yamada T."/>
            <person name="Mori H."/>
            <person name="Tajima N."/>
            <person name="Moriyama T."/>
            <person name="Ikeuchi M."/>
            <person name="Watanabe M."/>
            <person name="Wada H."/>
            <person name="Kobayashi K."/>
            <person name="Saito M."/>
            <person name="Masuda T."/>
            <person name="Sasaki-Sekimoto Y."/>
            <person name="Mashiguchi K."/>
            <person name="Awai K."/>
            <person name="Shimojima M."/>
            <person name="Masuda S."/>
            <person name="Iwai M."/>
            <person name="Nobusawa T."/>
            <person name="Narise T."/>
            <person name="Kondo S."/>
            <person name="Saito H."/>
            <person name="Sato R."/>
            <person name="Murakawa M."/>
            <person name="Ihara Y."/>
            <person name="Oshima-Yamada Y."/>
            <person name="Ohtaka K."/>
            <person name="Satoh M."/>
            <person name="Sonobe K."/>
            <person name="Ishii M."/>
            <person name="Ohtani R."/>
            <person name="Kanamori-Sato M."/>
            <person name="Honoki R."/>
            <person name="Miyazaki D."/>
            <person name="Mochizuki H."/>
            <person name="Umetsu J."/>
            <person name="Higashi K."/>
            <person name="Shibata D."/>
            <person name="Kamiya Y."/>
            <person name="Sato N."/>
            <person name="Nakamura Y."/>
            <person name="Tabata S."/>
            <person name="Ida S."/>
            <person name="Kurokawa K."/>
            <person name="Ohta H."/>
        </authorList>
    </citation>
    <scope>NUCLEOTIDE SEQUENCE [LARGE SCALE GENOMIC DNA]</scope>
    <source>
        <strain evidence="2 3">NIES-2285</strain>
    </source>
</reference>
<sequence>MRPQGTAATTELPKRKKKNRPDPGPDTLGGPEPILAVPSPPHEASPQPAPPPLRRERKRDRAQPPPAPQEQSPPPVTDAEALNELRERKKAHRRQRLTTEDAGGSLPLKKQKGGHYVRQDKTRLRKHPEKGGQDVRQTLKKLRRPGPAKTTELANMNPEEGPVARQPPAPASPEKSSSDGNGSNSSEPQVLAHRSKPTDPYDLDLSRRRRRRMTSEPSGFS</sequence>
<feature type="region of interest" description="Disordered" evidence="1">
    <location>
        <begin position="1"/>
        <end position="221"/>
    </location>
</feature>
<name>A0A1Y1IU64_KLENI</name>
<dbReference type="AlphaFoldDB" id="A0A1Y1IU64"/>
<feature type="compositionally biased region" description="Pro residues" evidence="1">
    <location>
        <begin position="38"/>
        <end position="52"/>
    </location>
</feature>
<evidence type="ECO:0000256" key="1">
    <source>
        <dbReference type="SAM" id="MobiDB-lite"/>
    </source>
</evidence>
<evidence type="ECO:0000313" key="3">
    <source>
        <dbReference type="Proteomes" id="UP000054558"/>
    </source>
</evidence>
<gene>
    <name evidence="2" type="ORF">KFL_013100010</name>
</gene>
<proteinExistence type="predicted"/>
<dbReference type="EMBL" id="DF238259">
    <property type="protein sequence ID" value="GAQ93119.1"/>
    <property type="molecule type" value="Genomic_DNA"/>
</dbReference>
<accession>A0A1Y1IU64</accession>
<dbReference type="Proteomes" id="UP000054558">
    <property type="component" value="Unassembled WGS sequence"/>
</dbReference>
<feature type="compositionally biased region" description="Pro residues" evidence="1">
    <location>
        <begin position="63"/>
        <end position="76"/>
    </location>
</feature>
<protein>
    <submittedName>
        <fullName evidence="2">Uncharacterized protein</fullName>
    </submittedName>
</protein>
<feature type="compositionally biased region" description="Low complexity" evidence="1">
    <location>
        <begin position="172"/>
        <end position="186"/>
    </location>
</feature>